<dbReference type="PANTHER" id="PTHR42776">
    <property type="entry name" value="SERINE PEPTIDASE S9 FAMILY MEMBER"/>
    <property type="match status" value="1"/>
</dbReference>
<keyword evidence="13" id="KW-1185">Reference proteome</keyword>
<feature type="domain" description="Peptidase S9A N-terminal" evidence="11">
    <location>
        <begin position="116"/>
        <end position="370"/>
    </location>
</feature>
<dbReference type="SUPFAM" id="SSF53474">
    <property type="entry name" value="alpha/beta-Hydrolases"/>
    <property type="match status" value="1"/>
</dbReference>
<comment type="similarity">
    <text evidence="1">Belongs to the peptidase S9A family.</text>
</comment>
<protein>
    <recommendedName>
        <fullName evidence="7">Acyl-peptide hydrolase</fullName>
    </recommendedName>
    <alternativeName>
        <fullName evidence="6">Acylaminoacyl-peptidase</fullName>
    </alternativeName>
</protein>
<evidence type="ECO:0000313" key="12">
    <source>
        <dbReference type="EMBL" id="MCA1856290.1"/>
    </source>
</evidence>
<dbReference type="InterPro" id="IPR002470">
    <property type="entry name" value="Peptidase_S9A"/>
</dbReference>
<sequence length="645" mass="71367">MPSIRTAVRLSVLALCLHAAHAQAQAPAPAAKAQKAAPASKAPRAHKQYTIEQFMATTSVTGASFSKDEQRILFSSNESGIFNVYAMPVTGGAPTPMTRSTTDSTYAIGYFYNDDRILFTRDSGGNERNHLYVRELDGSERDLTPGDKHRAMFAGWRPDGSGFYVATNERDPKFFDLYFYDASDYKRSVVYRNDSGMNVSAISRDSKWLAFDKPNTTADSDVYLYNVATREMKHITPHKGTASYAAATFDPESKRLLFTTNDGGEFARIASYDLASGQVAQVEKADWDLLGTSYSRNGQHRVSVVNRDGSIDVRVVDAAGRPVAMPKLPGGEIRQTTFSPSGRLVAFYLNGDRSPNNLYVHDFRANKTTQLTRSLNKEIDPADLVEAEVVRFRSFDGMVIPSIYYKPKGASATSKVPAIVYVHGGPGGQTTRGYNAQIQYLVNHGYAVLGINNRGSSGYGKTFFTADDRKHGREPLWDCVEAKTWLASLGYVDPERIAIMGGSYGGYMTLAAMAFRPEAFKVGIDIFGVSNWVRTLESIPPYWEAQRKALYDEIGDPVKDKEFLVATSPLFHASNIRKPLMVIQGANDPRVIKPESDEIVESVRKNGVEVEYVVFPDEGHGFSKKKNQIEASARILAFLDKHLKK</sequence>
<dbReference type="SUPFAM" id="SSF82171">
    <property type="entry name" value="DPP6 N-terminal domain-like"/>
    <property type="match status" value="1"/>
</dbReference>
<feature type="domain" description="Peptidase S9 prolyl oligopeptidase catalytic" evidence="10">
    <location>
        <begin position="435"/>
        <end position="645"/>
    </location>
</feature>
<reference evidence="12 13" key="1">
    <citation type="submission" date="2021-07" db="EMBL/GenBank/DDBJ databases">
        <title>Characterization of Violacein-producing bacteria and related species.</title>
        <authorList>
            <person name="Wilson H.S."/>
            <person name="De Leon M.E."/>
        </authorList>
    </citation>
    <scope>NUCLEOTIDE SEQUENCE [LARGE SCALE GENOMIC DNA]</scope>
    <source>
        <strain evidence="12 13">HSC-2F05</strain>
    </source>
</reference>
<gene>
    <name evidence="12" type="ORF">LE190_10170</name>
</gene>
<dbReference type="Pfam" id="PF02897">
    <property type="entry name" value="Peptidase_S9_N"/>
    <property type="match status" value="1"/>
</dbReference>
<keyword evidence="2" id="KW-0645">Protease</keyword>
<dbReference type="InterPro" id="IPR029058">
    <property type="entry name" value="AB_hydrolase_fold"/>
</dbReference>
<name>A0ABS7Y9B9_9BURK</name>
<evidence type="ECO:0000256" key="2">
    <source>
        <dbReference type="ARBA" id="ARBA00022670"/>
    </source>
</evidence>
<evidence type="ECO:0000256" key="1">
    <source>
        <dbReference type="ARBA" id="ARBA00005228"/>
    </source>
</evidence>
<comment type="caution">
    <text evidence="12">The sequence shown here is derived from an EMBL/GenBank/DDBJ whole genome shotgun (WGS) entry which is preliminary data.</text>
</comment>
<evidence type="ECO:0000256" key="6">
    <source>
        <dbReference type="ARBA" id="ARBA00032284"/>
    </source>
</evidence>
<evidence type="ECO:0000256" key="7">
    <source>
        <dbReference type="ARBA" id="ARBA00032596"/>
    </source>
</evidence>
<evidence type="ECO:0000259" key="11">
    <source>
        <dbReference type="Pfam" id="PF02897"/>
    </source>
</evidence>
<dbReference type="PROSITE" id="PS00708">
    <property type="entry name" value="PRO_ENDOPEP_SER"/>
    <property type="match status" value="1"/>
</dbReference>
<feature type="signal peptide" evidence="9">
    <location>
        <begin position="1"/>
        <end position="24"/>
    </location>
</feature>
<keyword evidence="4" id="KW-0720">Serine protease</keyword>
<organism evidence="12 13">
    <name type="scientific">Massilia hydrophila</name>
    <dbReference type="NCBI Taxonomy" id="3044279"/>
    <lineage>
        <taxon>Bacteria</taxon>
        <taxon>Pseudomonadati</taxon>
        <taxon>Pseudomonadota</taxon>
        <taxon>Betaproteobacteria</taxon>
        <taxon>Burkholderiales</taxon>
        <taxon>Oxalobacteraceae</taxon>
        <taxon>Telluria group</taxon>
        <taxon>Massilia</taxon>
    </lineage>
</organism>
<keyword evidence="9" id="KW-0732">Signal</keyword>
<dbReference type="RefSeq" id="WP_225238588.1">
    <property type="nucleotide sequence ID" value="NZ_JAHYBX010000003.1"/>
</dbReference>
<dbReference type="InterPro" id="IPR002471">
    <property type="entry name" value="Pept_S9_AS"/>
</dbReference>
<keyword evidence="5" id="KW-0007">Acetylation</keyword>
<dbReference type="PRINTS" id="PR00862">
    <property type="entry name" value="PROLIGOPTASE"/>
</dbReference>
<evidence type="ECO:0000256" key="4">
    <source>
        <dbReference type="ARBA" id="ARBA00022825"/>
    </source>
</evidence>
<dbReference type="Pfam" id="PF00326">
    <property type="entry name" value="Peptidase_S9"/>
    <property type="match status" value="1"/>
</dbReference>
<proteinExistence type="inferred from homology"/>
<comment type="function">
    <text evidence="8">This enzyme catalyzes the hydrolysis of the N-terminal peptide bond of an N-acetylated peptide to generate an N-acetylated amino acid and a peptide with a free N-terminus. It preferentially cleaves off Ac-Ala, Ac-Met and Ac-Ser. Also, involved in the degradation of oxidized and glycated proteins.</text>
</comment>
<dbReference type="EMBL" id="JAHYBX010000003">
    <property type="protein sequence ID" value="MCA1856290.1"/>
    <property type="molecule type" value="Genomic_DNA"/>
</dbReference>
<evidence type="ECO:0000259" key="10">
    <source>
        <dbReference type="Pfam" id="PF00326"/>
    </source>
</evidence>
<dbReference type="InterPro" id="IPR001375">
    <property type="entry name" value="Peptidase_S9_cat"/>
</dbReference>
<dbReference type="Proteomes" id="UP001198602">
    <property type="component" value="Unassembled WGS sequence"/>
</dbReference>
<dbReference type="InterPro" id="IPR023302">
    <property type="entry name" value="Pept_S9A_N"/>
</dbReference>
<evidence type="ECO:0000313" key="13">
    <source>
        <dbReference type="Proteomes" id="UP001198602"/>
    </source>
</evidence>
<evidence type="ECO:0000256" key="8">
    <source>
        <dbReference type="ARBA" id="ARBA00045885"/>
    </source>
</evidence>
<accession>A0ABS7Y9B9</accession>
<evidence type="ECO:0000256" key="9">
    <source>
        <dbReference type="SAM" id="SignalP"/>
    </source>
</evidence>
<keyword evidence="3" id="KW-0378">Hydrolase</keyword>
<dbReference type="PANTHER" id="PTHR42776:SF27">
    <property type="entry name" value="DIPEPTIDYL PEPTIDASE FAMILY MEMBER 6"/>
    <property type="match status" value="1"/>
</dbReference>
<dbReference type="Gene3D" id="2.120.10.60">
    <property type="entry name" value="Tricorn protease N-terminal domain"/>
    <property type="match status" value="1"/>
</dbReference>
<evidence type="ECO:0000256" key="3">
    <source>
        <dbReference type="ARBA" id="ARBA00022801"/>
    </source>
</evidence>
<feature type="chain" id="PRO_5046116092" description="Acyl-peptide hydrolase" evidence="9">
    <location>
        <begin position="25"/>
        <end position="645"/>
    </location>
</feature>
<evidence type="ECO:0000256" key="5">
    <source>
        <dbReference type="ARBA" id="ARBA00022990"/>
    </source>
</evidence>
<dbReference type="Gene3D" id="3.40.50.1820">
    <property type="entry name" value="alpha/beta hydrolase"/>
    <property type="match status" value="1"/>
</dbReference>
<dbReference type="Gene3D" id="2.120.10.30">
    <property type="entry name" value="TolB, C-terminal domain"/>
    <property type="match status" value="1"/>
</dbReference>
<dbReference type="InterPro" id="IPR011042">
    <property type="entry name" value="6-blade_b-propeller_TolB-like"/>
</dbReference>